<gene>
    <name evidence="2" type="ORF">S01H1_72932</name>
</gene>
<evidence type="ECO:0000259" key="1">
    <source>
        <dbReference type="PROSITE" id="PS50093"/>
    </source>
</evidence>
<dbReference type="Gene3D" id="3.80.10.10">
    <property type="entry name" value="Ribonuclease Inhibitor"/>
    <property type="match status" value="1"/>
</dbReference>
<dbReference type="InterPro" id="IPR005046">
    <property type="entry name" value="DUF285"/>
</dbReference>
<sequence length="243" mass="26243">SADNIYAAPVVSNPFEGDSTALVGFLMTINIALDGGSFTVPGNAGSGSYNGTIDYGDGSLTKHFSAWDDPDFTHIYATAGNYQIKITGTFPQIYFNNVGDKLLVLSVENWGDVGWINFYRSFLGCSNLTEITAEDGVNFGAVIDFQDCFFGCSSLININTDGWDVANATKFIGMFSGCTNLTAFDGSTWTTTSLESISSMFGTCDNILTINMDNWNVSNVVSFVKVFDRCSVLTTLDIANWST</sequence>
<dbReference type="SUPFAM" id="SSF49299">
    <property type="entry name" value="PKD domain"/>
    <property type="match status" value="1"/>
</dbReference>
<feature type="domain" description="PKD" evidence="1">
    <location>
        <begin position="54"/>
        <end position="89"/>
    </location>
</feature>
<accession>X0YR72</accession>
<dbReference type="AlphaFoldDB" id="X0YR72"/>
<dbReference type="PROSITE" id="PS50093">
    <property type="entry name" value="PKD"/>
    <property type="match status" value="1"/>
</dbReference>
<dbReference type="Pfam" id="PF03382">
    <property type="entry name" value="DUF285"/>
    <property type="match status" value="1"/>
</dbReference>
<feature type="non-terminal residue" evidence="2">
    <location>
        <position position="1"/>
    </location>
</feature>
<comment type="caution">
    <text evidence="2">The sequence shown here is derived from an EMBL/GenBank/DDBJ whole genome shotgun (WGS) entry which is preliminary data.</text>
</comment>
<dbReference type="InterPro" id="IPR000601">
    <property type="entry name" value="PKD_dom"/>
</dbReference>
<dbReference type="SUPFAM" id="SSF52058">
    <property type="entry name" value="L domain-like"/>
    <property type="match status" value="1"/>
</dbReference>
<reference evidence="2" key="1">
    <citation type="journal article" date="2014" name="Front. Microbiol.">
        <title>High frequency of phylogenetically diverse reductive dehalogenase-homologous genes in deep subseafloor sedimentary metagenomes.</title>
        <authorList>
            <person name="Kawai M."/>
            <person name="Futagami T."/>
            <person name="Toyoda A."/>
            <person name="Takaki Y."/>
            <person name="Nishi S."/>
            <person name="Hori S."/>
            <person name="Arai W."/>
            <person name="Tsubouchi T."/>
            <person name="Morono Y."/>
            <person name="Uchiyama I."/>
            <person name="Ito T."/>
            <person name="Fujiyama A."/>
            <person name="Inagaki F."/>
            <person name="Takami H."/>
        </authorList>
    </citation>
    <scope>NUCLEOTIDE SEQUENCE</scope>
    <source>
        <strain evidence="2">Expedition CK06-06</strain>
    </source>
</reference>
<feature type="non-terminal residue" evidence="2">
    <location>
        <position position="243"/>
    </location>
</feature>
<organism evidence="2">
    <name type="scientific">marine sediment metagenome</name>
    <dbReference type="NCBI Taxonomy" id="412755"/>
    <lineage>
        <taxon>unclassified sequences</taxon>
        <taxon>metagenomes</taxon>
        <taxon>ecological metagenomes</taxon>
    </lineage>
</organism>
<dbReference type="EMBL" id="BARS01048692">
    <property type="protein sequence ID" value="GAG39211.1"/>
    <property type="molecule type" value="Genomic_DNA"/>
</dbReference>
<protein>
    <recommendedName>
        <fullName evidence="1">PKD domain-containing protein</fullName>
    </recommendedName>
</protein>
<evidence type="ECO:0000313" key="2">
    <source>
        <dbReference type="EMBL" id="GAG39211.1"/>
    </source>
</evidence>
<name>X0YR72_9ZZZZ</name>
<dbReference type="InterPro" id="IPR035986">
    <property type="entry name" value="PKD_dom_sf"/>
</dbReference>
<proteinExistence type="predicted"/>
<dbReference type="InterPro" id="IPR032675">
    <property type="entry name" value="LRR_dom_sf"/>
</dbReference>